<dbReference type="STRING" id="690850.Desaf_2834"/>
<keyword evidence="2" id="KW-0547">Nucleotide-binding</keyword>
<dbReference type="GO" id="GO:0051731">
    <property type="term" value="F:polynucleotide 5'-hydroxyl-kinase activity"/>
    <property type="evidence" value="ECO:0007669"/>
    <property type="project" value="InterPro"/>
</dbReference>
<dbReference type="AlphaFoldDB" id="F3Z1E4"/>
<dbReference type="GO" id="GO:0005524">
    <property type="term" value="F:ATP binding"/>
    <property type="evidence" value="ECO:0007669"/>
    <property type="project" value="UniProtKB-KW"/>
</dbReference>
<feature type="domain" description="Clp1 P-loop" evidence="5">
    <location>
        <begin position="33"/>
        <end position="211"/>
    </location>
</feature>
<dbReference type="PANTHER" id="PTHR12755">
    <property type="entry name" value="CLEAVAGE/POLYADENYLATION FACTOR IA SUBUNIT CLP1P"/>
    <property type="match status" value="1"/>
</dbReference>
<evidence type="ECO:0000256" key="1">
    <source>
        <dbReference type="ARBA" id="ARBA00022679"/>
    </source>
</evidence>
<keyword evidence="4" id="KW-0067">ATP-binding</keyword>
<dbReference type="KEGG" id="daf:Desaf_2834"/>
<dbReference type="InterPro" id="IPR032319">
    <property type="entry name" value="CLP1_P"/>
</dbReference>
<name>F3Z1E4_DESAF</name>
<keyword evidence="3 6" id="KW-0418">Kinase</keyword>
<proteinExistence type="predicted"/>
<dbReference type="RefSeq" id="WP_014260818.1">
    <property type="nucleotide sequence ID" value="NC_016629.1"/>
</dbReference>
<accession>F3Z1E4</accession>
<evidence type="ECO:0000259" key="5">
    <source>
        <dbReference type="Pfam" id="PF16575"/>
    </source>
</evidence>
<sequence length="286" mass="30976">MSRSHDMGASIPVPAAWERLARELAPGPVLVVGARDTGKSTFAIWLANTLTTRGERVGLLDADMGQPSYGIPGAMSLALPASGHAGSLHASTSWFVGDTSPARHMLPVLAGVQCLRDHAMERGATRLVIDTTGLVSRQGGGEALKRWKAELLRPGSIVALRKAEELEGVLGPWRTDSRFHLVELDVAEQVRPRSPEQRAMRRRDQWRRVFTECAELVVPRQGLAIYEIERLRPGRLAGLVDACGFLQSPGIVQRVSDEMIALLVPAGSMLPPMAIWGGDVEVDLCA</sequence>
<dbReference type="GO" id="GO:0006396">
    <property type="term" value="P:RNA processing"/>
    <property type="evidence" value="ECO:0007669"/>
    <property type="project" value="InterPro"/>
</dbReference>
<keyword evidence="1" id="KW-0808">Transferase</keyword>
<protein>
    <submittedName>
        <fullName evidence="6">Polynucleotide 5'-hydroxyl-kinase</fullName>
    </submittedName>
</protein>
<dbReference type="Pfam" id="PF16575">
    <property type="entry name" value="CLP1_P"/>
    <property type="match status" value="1"/>
</dbReference>
<dbReference type="SUPFAM" id="SSF52540">
    <property type="entry name" value="P-loop containing nucleoside triphosphate hydrolases"/>
    <property type="match status" value="1"/>
</dbReference>
<dbReference type="InterPro" id="IPR045116">
    <property type="entry name" value="Clp1/Grc3"/>
</dbReference>
<evidence type="ECO:0000256" key="3">
    <source>
        <dbReference type="ARBA" id="ARBA00022777"/>
    </source>
</evidence>
<evidence type="ECO:0000256" key="4">
    <source>
        <dbReference type="ARBA" id="ARBA00022840"/>
    </source>
</evidence>
<keyword evidence="7" id="KW-1185">Reference proteome</keyword>
<dbReference type="Proteomes" id="UP000007844">
    <property type="component" value="Chromosome"/>
</dbReference>
<dbReference type="EMBL" id="CP003221">
    <property type="protein sequence ID" value="EGJ51147.1"/>
    <property type="molecule type" value="Genomic_DNA"/>
</dbReference>
<reference evidence="6 7" key="1">
    <citation type="journal article" date="2011" name="J. Bacteriol.">
        <title>Genome sequence of the mercury-methylating and pleomorphic Desulfovibrio africanus Strain Walvis Bay.</title>
        <authorList>
            <person name="Brown S.D."/>
            <person name="Wall J.D."/>
            <person name="Kucken A.M."/>
            <person name="Gilmour C.C."/>
            <person name="Podar M."/>
            <person name="Brandt C.C."/>
            <person name="Teshima H."/>
            <person name="Detter J.C."/>
            <person name="Han C.S."/>
            <person name="Land M.L."/>
            <person name="Lucas S."/>
            <person name="Han J."/>
            <person name="Pennacchio L."/>
            <person name="Nolan M."/>
            <person name="Pitluck S."/>
            <person name="Woyke T."/>
            <person name="Goodwin L."/>
            <person name="Palumbo A.V."/>
            <person name="Elias D.A."/>
        </authorList>
    </citation>
    <scope>NUCLEOTIDE SEQUENCE [LARGE SCALE GENOMIC DNA]</scope>
    <source>
        <strain evidence="6 7">Walvis Bay</strain>
    </source>
</reference>
<dbReference type="Gene3D" id="3.40.50.300">
    <property type="entry name" value="P-loop containing nucleotide triphosphate hydrolases"/>
    <property type="match status" value="1"/>
</dbReference>
<evidence type="ECO:0000256" key="2">
    <source>
        <dbReference type="ARBA" id="ARBA00022741"/>
    </source>
</evidence>
<evidence type="ECO:0000313" key="7">
    <source>
        <dbReference type="Proteomes" id="UP000007844"/>
    </source>
</evidence>
<gene>
    <name evidence="6" type="ORF">Desaf_2834</name>
</gene>
<dbReference type="eggNOG" id="COG1341">
    <property type="taxonomic scope" value="Bacteria"/>
</dbReference>
<organism evidence="6 7">
    <name type="scientific">Desulfocurvibacter africanus subsp. africanus str. Walvis Bay</name>
    <dbReference type="NCBI Taxonomy" id="690850"/>
    <lineage>
        <taxon>Bacteria</taxon>
        <taxon>Pseudomonadati</taxon>
        <taxon>Thermodesulfobacteriota</taxon>
        <taxon>Desulfovibrionia</taxon>
        <taxon>Desulfovibrionales</taxon>
        <taxon>Desulfovibrionaceae</taxon>
        <taxon>Desulfocurvibacter</taxon>
    </lineage>
</organism>
<dbReference type="InterPro" id="IPR027417">
    <property type="entry name" value="P-loop_NTPase"/>
</dbReference>
<evidence type="ECO:0000313" key="6">
    <source>
        <dbReference type="EMBL" id="EGJ51147.1"/>
    </source>
</evidence>
<dbReference type="PANTHER" id="PTHR12755:SF3">
    <property type="entry name" value="POLYNUCLEOTIDE 5'-HYDROXYL-KINASE NOL9"/>
    <property type="match status" value="1"/>
</dbReference>
<dbReference type="HOGENOM" id="CLU_972270_0_0_7"/>